<dbReference type="InterPro" id="IPR036859">
    <property type="entry name" value="CAP-Gly_dom_sf"/>
</dbReference>
<accession>A0ABP0EN58</accession>
<dbReference type="PROSITE" id="PS50245">
    <property type="entry name" value="CAP_GLY_2"/>
    <property type="match status" value="1"/>
</dbReference>
<proteinExistence type="predicted"/>
<feature type="compositionally biased region" description="Low complexity" evidence="2">
    <location>
        <begin position="162"/>
        <end position="180"/>
    </location>
</feature>
<dbReference type="Proteomes" id="UP001497600">
    <property type="component" value="Chromosome G"/>
</dbReference>
<organism evidence="4 5">
    <name type="scientific">[Candida] anglica</name>
    <dbReference type="NCBI Taxonomy" id="148631"/>
    <lineage>
        <taxon>Eukaryota</taxon>
        <taxon>Fungi</taxon>
        <taxon>Dikarya</taxon>
        <taxon>Ascomycota</taxon>
        <taxon>Saccharomycotina</taxon>
        <taxon>Pichiomycetes</taxon>
        <taxon>Debaryomycetaceae</taxon>
        <taxon>Kurtzmaniella</taxon>
    </lineage>
</organism>
<protein>
    <recommendedName>
        <fullName evidence="3">CAP-Gly domain-containing protein</fullName>
    </recommendedName>
</protein>
<dbReference type="PROSITE" id="PS00845">
    <property type="entry name" value="CAP_GLY_1"/>
    <property type="match status" value="1"/>
</dbReference>
<feature type="region of interest" description="Disordered" evidence="2">
    <location>
        <begin position="92"/>
        <end position="180"/>
    </location>
</feature>
<dbReference type="InterPro" id="IPR000938">
    <property type="entry name" value="CAP-Gly_domain"/>
</dbReference>
<keyword evidence="1" id="KW-0175">Coiled coil</keyword>
<evidence type="ECO:0000256" key="2">
    <source>
        <dbReference type="SAM" id="MobiDB-lite"/>
    </source>
</evidence>
<dbReference type="PANTHER" id="PTHR18916:SF93">
    <property type="entry name" value="RESTIN HOMOLOG"/>
    <property type="match status" value="1"/>
</dbReference>
<sequence>MVKMAPRTAVQGMIEHIGTRVTVPGTPGQGILRYVGEIEGKNGVFCGLELVGSIAALKGKNSGAVDGIQYFEVKQAQSGLFVPMERLKLSNPQLSISRPASRKSSGPGSPNSGTSSPITGRNYNNSPPTSTPTTRSVSKVSRPGSRLGSSEVRPASRASRHSSTNTSNGLPNNNNNSVNTREIENQVKSLSASKITLERELEILKNDHQKSLNEMSEKMTILEELQSTVESLHPLLENYERELSEKEAKILKQRKDFEMAREEWRESLDMLVNTHQEAEDYYESEIDQLTQKLIEAKKEIEESKKTQEIETEEEKEKEEKEHIQNSTIDNDLQLKLDDLTMEKIILEKQLNAKISAQEIEIRKMKETAGNAADLQSFKDDNVELQRKIESSSVVHEKIISDLKQAVLNSQSEHSVEVGALKDTIDAMQERISEQKKQLDEASGLSERIQSVNGDHSDLLKQFEDMKITSTDTIEGLTKRNTELEETSIKFQSTIESLREEILQTKALTSEKMDNVALKLQETIDILKDENKLLQEQLEAAKLEVKQLQQENESHVEKSVLSTNSIEGLKKSIASIEDEKSKLVSETEGLKEEKSKHISTSTSELSKLKSIIQTLQKENDSLRSKIQERETSSDSSIETLKEENSKLLARIETLNEDRENKKKVISEQTNTLHKELQTVKSENSALHEKINKSEETIKQLDAWKITSKSQFDEFQSTIRAKDSFIAELQSQLAQSKNSKNTEESEDILKLRSEINALKSEISDNSNLEKMIEQLKHDLEMRPTFDELSQLQKAIEEIEALHKWETEKQNRELQDVLNSKAEIESQLITTANELKKLKEEIAQNAKDMSMSSTESSISIGLPVYSPKVPTDPSSGKDKWCGLCERDGHDSISCPYENDMF</sequence>
<dbReference type="Gene3D" id="2.30.30.190">
    <property type="entry name" value="CAP Gly-rich-like domain"/>
    <property type="match status" value="1"/>
</dbReference>
<dbReference type="SMART" id="SM01052">
    <property type="entry name" value="CAP_GLY"/>
    <property type="match status" value="1"/>
</dbReference>
<gene>
    <name evidence="4" type="ORF">CAAN4_G19900</name>
</gene>
<evidence type="ECO:0000313" key="5">
    <source>
        <dbReference type="Proteomes" id="UP001497600"/>
    </source>
</evidence>
<feature type="domain" description="CAP-Gly" evidence="3">
    <location>
        <begin position="36"/>
        <end position="83"/>
    </location>
</feature>
<feature type="coiled-coil region" evidence="1">
    <location>
        <begin position="804"/>
        <end position="838"/>
    </location>
</feature>
<feature type="compositionally biased region" description="Low complexity" evidence="2">
    <location>
        <begin position="126"/>
        <end position="142"/>
    </location>
</feature>
<name>A0ABP0EN58_9ASCO</name>
<evidence type="ECO:0000313" key="4">
    <source>
        <dbReference type="EMBL" id="CAK7919670.1"/>
    </source>
</evidence>
<keyword evidence="5" id="KW-1185">Reference proteome</keyword>
<evidence type="ECO:0000259" key="3">
    <source>
        <dbReference type="PROSITE" id="PS50245"/>
    </source>
</evidence>
<evidence type="ECO:0000256" key="1">
    <source>
        <dbReference type="SAM" id="Coils"/>
    </source>
</evidence>
<feature type="region of interest" description="Disordered" evidence="2">
    <location>
        <begin position="301"/>
        <end position="324"/>
    </location>
</feature>
<feature type="coiled-coil region" evidence="1">
    <location>
        <begin position="480"/>
        <end position="695"/>
    </location>
</feature>
<dbReference type="EMBL" id="OZ004259">
    <property type="protein sequence ID" value="CAK7919670.1"/>
    <property type="molecule type" value="Genomic_DNA"/>
</dbReference>
<feature type="compositionally biased region" description="Low complexity" evidence="2">
    <location>
        <begin position="104"/>
        <end position="117"/>
    </location>
</feature>
<feature type="coiled-coil region" evidence="1">
    <location>
        <begin position="417"/>
        <end position="444"/>
    </location>
</feature>
<reference evidence="4 5" key="1">
    <citation type="submission" date="2024-01" db="EMBL/GenBank/DDBJ databases">
        <authorList>
            <consortium name="Genoscope - CEA"/>
            <person name="William W."/>
        </authorList>
    </citation>
    <scope>NUCLEOTIDE SEQUENCE [LARGE SCALE GENOMIC DNA]</scope>
    <source>
        <strain evidence="4 5">29B2s-10</strain>
    </source>
</reference>
<dbReference type="Pfam" id="PF01302">
    <property type="entry name" value="CAP_GLY"/>
    <property type="match status" value="1"/>
</dbReference>
<feature type="coiled-coil region" evidence="1">
    <location>
        <begin position="724"/>
        <end position="776"/>
    </location>
</feature>
<dbReference type="PANTHER" id="PTHR18916">
    <property type="entry name" value="DYNACTIN 1-RELATED MICROTUBULE-BINDING"/>
    <property type="match status" value="1"/>
</dbReference>
<dbReference type="SUPFAM" id="SSF74924">
    <property type="entry name" value="Cap-Gly domain"/>
    <property type="match status" value="1"/>
</dbReference>